<dbReference type="RefSeq" id="WP_077340263.1">
    <property type="nucleotide sequence ID" value="NZ_CP019605.1"/>
</dbReference>
<keyword evidence="4" id="KW-1133">Transmembrane helix</keyword>
<dbReference type="PANTHER" id="PTHR30071:SF1">
    <property type="entry name" value="CYTOCHROME B_B6 PROTEIN-RELATED"/>
    <property type="match status" value="1"/>
</dbReference>
<name>A0A1Q2CCH5_9ACTN</name>
<reference evidence="6 7" key="1">
    <citation type="journal article" date="2016" name="Int. J. Syst. Evol. Microbiol.">
        <title>Tessaracoccus flavus sp. nov., isolated from the drainage system of a lindane-producing factory.</title>
        <authorList>
            <person name="Kumari R."/>
            <person name="Singh P."/>
            <person name="Schumann P."/>
            <person name="Lal R."/>
        </authorList>
    </citation>
    <scope>NUCLEOTIDE SEQUENCE [LARGE SCALE GENOMIC DNA]</scope>
    <source>
        <strain evidence="6 7">RP1T</strain>
    </source>
</reference>
<dbReference type="STRING" id="1610493.RPIT_02445"/>
<sequence>MLEWAEYLVTAAAVFVLLGLISDIVLVTSRKRRPVARQAQSRATVSVGGGPLEATEPPPAVTVKEKRSSLSWYATAFEVIAIVLLTVYMAVRAGVTGHGPFANQHEFAVAFTWGILVVNLFFELKYRVRMLSLIVLPVAAVMLVYALSLDTGVRPLIPALQNNLLLSLHVGFAIIAYGAACVSFGAAVLYLVKPMMRRLPLPREEVLDDVGYRAAVVTFPLLTIMIVLGSVWAETAWGRYWGWDPKETAALVTWLVYGAFLHARVVRDWRGRRAAWLLVLGFLTVLFAYFGNHFFGGLHSYA</sequence>
<keyword evidence="3" id="KW-0201">Cytochrome c-type biogenesis</keyword>
<accession>A0A1Q2CCH5</accession>
<comment type="subcellular location">
    <subcellularLocation>
        <location evidence="1">Membrane</location>
        <topology evidence="1">Multi-pass membrane protein</topology>
    </subcellularLocation>
</comment>
<dbReference type="InterPro" id="IPR002541">
    <property type="entry name" value="Cyt_c_assembly"/>
</dbReference>
<keyword evidence="2" id="KW-0812">Transmembrane</keyword>
<keyword evidence="7" id="KW-1185">Reference proteome</keyword>
<dbReference type="EMBL" id="CP019605">
    <property type="protein sequence ID" value="AQP43818.1"/>
    <property type="molecule type" value="Genomic_DNA"/>
</dbReference>
<organism evidence="6 7">
    <name type="scientific">Tessaracoccus flavus</name>
    <dbReference type="NCBI Taxonomy" id="1610493"/>
    <lineage>
        <taxon>Bacteria</taxon>
        <taxon>Bacillati</taxon>
        <taxon>Actinomycetota</taxon>
        <taxon>Actinomycetes</taxon>
        <taxon>Propionibacteriales</taxon>
        <taxon>Propionibacteriaceae</taxon>
        <taxon>Tessaracoccus</taxon>
    </lineage>
</organism>
<dbReference type="Pfam" id="PF01578">
    <property type="entry name" value="Cytochrom_C_asm"/>
    <property type="match status" value="1"/>
</dbReference>
<evidence type="ECO:0000256" key="2">
    <source>
        <dbReference type="ARBA" id="ARBA00022692"/>
    </source>
</evidence>
<dbReference type="AlphaFoldDB" id="A0A1Q2CCH5"/>
<dbReference type="OrthoDB" id="9814290at2"/>
<dbReference type="Proteomes" id="UP000188324">
    <property type="component" value="Chromosome"/>
</dbReference>
<dbReference type="GO" id="GO:0005886">
    <property type="term" value="C:plasma membrane"/>
    <property type="evidence" value="ECO:0007669"/>
    <property type="project" value="TreeGrafter"/>
</dbReference>
<protein>
    <submittedName>
        <fullName evidence="6">C-type cytochrome biogenesis protein CcsB</fullName>
    </submittedName>
</protein>
<proteinExistence type="predicted"/>
<dbReference type="InterPro" id="IPR017562">
    <property type="entry name" value="Cyt_c_biogenesis_CcsA"/>
</dbReference>
<dbReference type="NCBIfam" id="TIGR03144">
    <property type="entry name" value="cytochr_II_ccsB"/>
    <property type="match status" value="1"/>
</dbReference>
<keyword evidence="5" id="KW-0472">Membrane</keyword>
<dbReference type="PANTHER" id="PTHR30071">
    <property type="entry name" value="HEME EXPORTER PROTEIN C"/>
    <property type="match status" value="1"/>
</dbReference>
<dbReference type="GO" id="GO:0017004">
    <property type="term" value="P:cytochrome complex assembly"/>
    <property type="evidence" value="ECO:0007669"/>
    <property type="project" value="UniProtKB-KW"/>
</dbReference>
<evidence type="ECO:0000256" key="4">
    <source>
        <dbReference type="ARBA" id="ARBA00022989"/>
    </source>
</evidence>
<dbReference type="GO" id="GO:0020037">
    <property type="term" value="F:heme binding"/>
    <property type="evidence" value="ECO:0007669"/>
    <property type="project" value="InterPro"/>
</dbReference>
<dbReference type="KEGG" id="tfl:RPIT_02445"/>
<evidence type="ECO:0000256" key="3">
    <source>
        <dbReference type="ARBA" id="ARBA00022748"/>
    </source>
</evidence>
<evidence type="ECO:0000313" key="7">
    <source>
        <dbReference type="Proteomes" id="UP000188324"/>
    </source>
</evidence>
<evidence type="ECO:0000313" key="6">
    <source>
        <dbReference type="EMBL" id="AQP43818.1"/>
    </source>
</evidence>
<gene>
    <name evidence="6" type="ORF">RPIT_02445</name>
</gene>
<dbReference type="InterPro" id="IPR045062">
    <property type="entry name" value="Cyt_c_biogenesis_CcsA/CcmC"/>
</dbReference>
<evidence type="ECO:0000256" key="1">
    <source>
        <dbReference type="ARBA" id="ARBA00004141"/>
    </source>
</evidence>
<evidence type="ECO:0000256" key="5">
    <source>
        <dbReference type="ARBA" id="ARBA00023136"/>
    </source>
</evidence>